<proteinExistence type="predicted"/>
<sequence>MIYILLLVLLIILLDVAAMLWGADSRDGPDSPEWQRRGTWFLPVDHASSSGHVAGEAYLYLYRRSSSREESS</sequence>
<reference evidence="1" key="1">
    <citation type="submission" date="2018-12" db="EMBL/GenBank/DDBJ databases">
        <title>Novel natural products biosynthetic potential of the class Ktedonobacteria.</title>
        <authorList>
            <person name="Zheng Y."/>
            <person name="Saitou A."/>
            <person name="Wang C.M."/>
            <person name="Toyoda A."/>
            <person name="Minakuchi Y."/>
            <person name="Sekiguchi Y."/>
            <person name="Ueda K."/>
            <person name="Takano H."/>
            <person name="Sakai Y."/>
            <person name="Yokota A."/>
            <person name="Yabe S."/>
        </authorList>
    </citation>
    <scope>NUCLEOTIDE SEQUENCE</scope>
    <source>
        <strain evidence="1">A3-2</strain>
    </source>
</reference>
<name>A0A455T4Q5_9CHLR</name>
<accession>A0A455T4Q5</accession>
<protein>
    <submittedName>
        <fullName evidence="1">Uncharacterized protein</fullName>
    </submittedName>
</protein>
<dbReference type="EMBL" id="AP019377">
    <property type="protein sequence ID" value="BBH94836.1"/>
    <property type="molecule type" value="Genomic_DNA"/>
</dbReference>
<organism evidence="1">
    <name type="scientific">Thermogemmatispora argillosa</name>
    <dbReference type="NCBI Taxonomy" id="2045280"/>
    <lineage>
        <taxon>Bacteria</taxon>
        <taxon>Bacillati</taxon>
        <taxon>Chloroflexota</taxon>
        <taxon>Ktedonobacteria</taxon>
        <taxon>Thermogemmatisporales</taxon>
        <taxon>Thermogemmatisporaceae</taxon>
        <taxon>Thermogemmatispora</taxon>
    </lineage>
</organism>
<gene>
    <name evidence="1" type="ORF">KTA_30350</name>
</gene>
<evidence type="ECO:0000313" key="1">
    <source>
        <dbReference type="EMBL" id="BBH94836.1"/>
    </source>
</evidence>
<dbReference type="AlphaFoldDB" id="A0A455T4Q5"/>